<dbReference type="GO" id="GO:0005634">
    <property type="term" value="C:nucleus"/>
    <property type="evidence" value="ECO:0007669"/>
    <property type="project" value="UniProtKB-SubCell"/>
</dbReference>
<comment type="subcellular location">
    <subcellularLocation>
        <location evidence="1">Nucleus</location>
    </subcellularLocation>
</comment>
<feature type="compositionally biased region" description="Low complexity" evidence="8">
    <location>
        <begin position="267"/>
        <end position="279"/>
    </location>
</feature>
<dbReference type="PANTHER" id="PTHR22793:SF12">
    <property type="entry name" value="MYOCARDIN-RELATED TRANSCRIPTION FACTOR, ISOFORM H"/>
    <property type="match status" value="1"/>
</dbReference>
<sequence>MQKEEIQMQIQDFLISLTCISICVSTLEIHGMCFFSASGDNQRYWDIQLDQDLLETIASIYPEWFKDCNMNVNGRESTCLLASDSKVKQENGETIQRPIDKNKESLKVKLMLRRPLNQLVDQGILPSLKSPPAFHEQRQKLERAKMGDLLKHKLQKRPDRQELIQQHILEDSCIDSSLQDKQQKQLKNELLADTLNSIISQRPGPLDLVKGNILNTDELFAQAVRETLPFKSTCNTPSPKLKTTLDEDSGSDGAFAPSPPYYFSEHSQSSLPSLEASEPSPNPNQGSPCSGVTSFSMSPPSSVSSPLSVFPSVVSPQSTPDHQRAEFFVHQLQQHALKESSSAPNSALQPNKNNRKKTKPKTQPKARTIKFHEYRGPADARKNDTPTPAALSESHSELWLHQQQLFLQVQQAVVHSQVHSSHVSAVQKPVGDQIGQTIQKQNTTNQTQQIFEAAPTSPQKLLSNFEDLKVSDLRAELKKKGLPVSGSKPQLIKRLRAQVPSNGEPPTLTNQTMPSTAPAFPNVASPIPSITVDSILLDNLTTIPTTDVASNQPASMELTPDTIKNLLSSIESESMAPTIVSMDTDAGTKLDLGDLSDSSSTSLSNEHIVQLQQIWIEKLQRDLERSQKQLQQQQQHHIPVVTSSAVMAAKPSNSTPPPKAASPLTNGLKNEEALRTAESKVAQRQIIHQILQQKIQQQELQKRQQAMNINVPPSTSSSTNTNSTLTALLKSSPLNAPTLDLTRVDLDLTAVTKPVTSFPGSIMSTQVQDSKSDVLTEDDFPTLTLQVDPSAAQDEFPGVVPIFVCHGSGDTLSPKGAVLSPPNALSNRSSSLPSFSALRTSKPSPTRSNTDPQFQVARPPPNYTEATKQLKIKQHHLTTDGGEGNQRKKHKSSIKSQAVDDVLEILINNGELSPSAAQEPITPVTTVTNHTESTSLPLFLPTSAQEPFFSKPLSTPPLPPPTSASDLQLAASLQSLIDLTPPSSNSLDFDFPLDIATMELEGLDGGHQDTSSLDQSLSLSLGQDVKSSLDYVMTKSSTDLTSQLLTSAADTADNHDRVNDREIDNDILIEWLGGYEETSTHSNASNNYPSSSSYEISHDPLFSHGNDALDFFSGDDMDFKPQNDLNFLPWSENTT</sequence>
<evidence type="ECO:0000256" key="8">
    <source>
        <dbReference type="SAM" id="MobiDB-lite"/>
    </source>
</evidence>
<protein>
    <submittedName>
        <fullName evidence="10">Myocardin</fullName>
    </submittedName>
</protein>
<dbReference type="Gene3D" id="1.10.720.30">
    <property type="entry name" value="SAP domain"/>
    <property type="match status" value="1"/>
</dbReference>
<evidence type="ECO:0000259" key="9">
    <source>
        <dbReference type="PROSITE" id="PS50800"/>
    </source>
</evidence>
<dbReference type="Pfam" id="PF02037">
    <property type="entry name" value="SAP"/>
    <property type="match status" value="1"/>
</dbReference>
<dbReference type="EMBL" id="BPLQ01007128">
    <property type="protein sequence ID" value="GIY28058.1"/>
    <property type="molecule type" value="Genomic_DNA"/>
</dbReference>
<reference evidence="10 11" key="1">
    <citation type="submission" date="2021-06" db="EMBL/GenBank/DDBJ databases">
        <title>Caerostris darwini draft genome.</title>
        <authorList>
            <person name="Kono N."/>
            <person name="Arakawa K."/>
        </authorList>
    </citation>
    <scope>NUCLEOTIDE SEQUENCE [LARGE SCALE GENOMIC DNA]</scope>
</reference>
<dbReference type="SMART" id="SM00513">
    <property type="entry name" value="SAP"/>
    <property type="match status" value="1"/>
</dbReference>
<dbReference type="AlphaFoldDB" id="A0AAV4S0J6"/>
<keyword evidence="2" id="KW-0677">Repeat</keyword>
<dbReference type="PANTHER" id="PTHR22793">
    <property type="entry name" value="MYOCARDIN-RELATED TRANSCRIPTION FACTOR-RELATED"/>
    <property type="match status" value="1"/>
</dbReference>
<feature type="repeat" description="RPEL" evidence="7">
    <location>
        <begin position="148"/>
        <end position="173"/>
    </location>
</feature>
<keyword evidence="6" id="KW-0539">Nucleus</keyword>
<evidence type="ECO:0000256" key="6">
    <source>
        <dbReference type="ARBA" id="ARBA00023242"/>
    </source>
</evidence>
<name>A0AAV4S0J6_9ARAC</name>
<evidence type="ECO:0000256" key="3">
    <source>
        <dbReference type="ARBA" id="ARBA00023015"/>
    </source>
</evidence>
<feature type="repeat" description="RPEL" evidence="7">
    <location>
        <begin position="104"/>
        <end position="129"/>
    </location>
</feature>
<keyword evidence="4" id="KW-0175">Coiled coil</keyword>
<feature type="compositionally biased region" description="Polar residues" evidence="8">
    <location>
        <begin position="334"/>
        <end position="348"/>
    </location>
</feature>
<comment type="caution">
    <text evidence="10">The sequence shown here is derived from an EMBL/GenBank/DDBJ whole genome shotgun (WGS) entry which is preliminary data.</text>
</comment>
<keyword evidence="11" id="KW-1185">Reference proteome</keyword>
<gene>
    <name evidence="10" type="primary">MYOCD</name>
    <name evidence="10" type="ORF">CDAR_236891</name>
</gene>
<dbReference type="SMART" id="SM00707">
    <property type="entry name" value="RPEL"/>
    <property type="match status" value="3"/>
</dbReference>
<keyword evidence="5" id="KW-0804">Transcription</keyword>
<dbReference type="Gene3D" id="6.10.140.2040">
    <property type="match status" value="1"/>
</dbReference>
<evidence type="ECO:0000256" key="1">
    <source>
        <dbReference type="ARBA" id="ARBA00004123"/>
    </source>
</evidence>
<dbReference type="InterPro" id="IPR036361">
    <property type="entry name" value="SAP_dom_sf"/>
</dbReference>
<dbReference type="GO" id="GO:0003713">
    <property type="term" value="F:transcription coactivator activity"/>
    <property type="evidence" value="ECO:0007669"/>
    <property type="project" value="TreeGrafter"/>
</dbReference>
<dbReference type="Proteomes" id="UP001054837">
    <property type="component" value="Unassembled WGS sequence"/>
</dbReference>
<dbReference type="Pfam" id="PF02755">
    <property type="entry name" value="RPEL"/>
    <property type="match status" value="1"/>
</dbReference>
<dbReference type="PROSITE" id="PS51073">
    <property type="entry name" value="RPEL"/>
    <property type="match status" value="2"/>
</dbReference>
<evidence type="ECO:0000256" key="7">
    <source>
        <dbReference type="PROSITE-ProRule" id="PRU00401"/>
    </source>
</evidence>
<organism evidence="10 11">
    <name type="scientific">Caerostris darwini</name>
    <dbReference type="NCBI Taxonomy" id="1538125"/>
    <lineage>
        <taxon>Eukaryota</taxon>
        <taxon>Metazoa</taxon>
        <taxon>Ecdysozoa</taxon>
        <taxon>Arthropoda</taxon>
        <taxon>Chelicerata</taxon>
        <taxon>Arachnida</taxon>
        <taxon>Araneae</taxon>
        <taxon>Araneomorphae</taxon>
        <taxon>Entelegynae</taxon>
        <taxon>Araneoidea</taxon>
        <taxon>Araneidae</taxon>
        <taxon>Caerostris</taxon>
    </lineage>
</organism>
<evidence type="ECO:0000256" key="5">
    <source>
        <dbReference type="ARBA" id="ARBA00023163"/>
    </source>
</evidence>
<accession>A0AAV4S0J6</accession>
<feature type="region of interest" description="Disordered" evidence="8">
    <location>
        <begin position="815"/>
        <end position="861"/>
    </location>
</feature>
<dbReference type="SUPFAM" id="SSF68906">
    <property type="entry name" value="SAP domain"/>
    <property type="match status" value="1"/>
</dbReference>
<feature type="compositionally biased region" description="Low complexity" evidence="8">
    <location>
        <begin position="819"/>
        <end position="839"/>
    </location>
</feature>
<feature type="domain" description="SAP" evidence="9">
    <location>
        <begin position="465"/>
        <end position="499"/>
    </location>
</feature>
<evidence type="ECO:0000313" key="11">
    <source>
        <dbReference type="Proteomes" id="UP001054837"/>
    </source>
</evidence>
<dbReference type="InterPro" id="IPR004018">
    <property type="entry name" value="RPEL_repeat"/>
</dbReference>
<feature type="compositionally biased region" description="Basic residues" evidence="8">
    <location>
        <begin position="353"/>
        <end position="365"/>
    </location>
</feature>
<evidence type="ECO:0000313" key="10">
    <source>
        <dbReference type="EMBL" id="GIY28058.1"/>
    </source>
</evidence>
<feature type="region of interest" description="Disordered" evidence="8">
    <location>
        <begin position="334"/>
        <end position="365"/>
    </location>
</feature>
<evidence type="ECO:0000256" key="2">
    <source>
        <dbReference type="ARBA" id="ARBA00022737"/>
    </source>
</evidence>
<feature type="compositionally biased region" description="Polar residues" evidence="8">
    <location>
        <begin position="841"/>
        <end position="853"/>
    </location>
</feature>
<evidence type="ECO:0000256" key="4">
    <source>
        <dbReference type="ARBA" id="ARBA00023054"/>
    </source>
</evidence>
<feature type="region of interest" description="Disordered" evidence="8">
    <location>
        <begin position="231"/>
        <end position="319"/>
    </location>
</feature>
<feature type="compositionally biased region" description="Low complexity" evidence="8">
    <location>
        <begin position="290"/>
        <end position="319"/>
    </location>
</feature>
<proteinExistence type="predicted"/>
<dbReference type="PROSITE" id="PS50800">
    <property type="entry name" value="SAP"/>
    <property type="match status" value="1"/>
</dbReference>
<dbReference type="InterPro" id="IPR043451">
    <property type="entry name" value="Myocardin-like"/>
</dbReference>
<keyword evidence="3" id="KW-0805">Transcription regulation</keyword>
<dbReference type="InterPro" id="IPR003034">
    <property type="entry name" value="SAP_dom"/>
</dbReference>
<dbReference type="Gene3D" id="6.10.150.10">
    <property type="match status" value="1"/>
</dbReference>
<dbReference type="GO" id="GO:0045944">
    <property type="term" value="P:positive regulation of transcription by RNA polymerase II"/>
    <property type="evidence" value="ECO:0007669"/>
    <property type="project" value="TreeGrafter"/>
</dbReference>